<feature type="region of interest" description="Disordered" evidence="1">
    <location>
        <begin position="28"/>
        <end position="52"/>
    </location>
</feature>
<keyword evidence="3" id="KW-1185">Reference proteome</keyword>
<name>A0AAV3Z1Q0_9GAST</name>
<proteinExistence type="predicted"/>
<gene>
    <name evidence="2" type="ORF">PoB_001582000</name>
</gene>
<accession>A0AAV3Z1Q0</accession>
<dbReference type="AlphaFoldDB" id="A0AAV3Z1Q0"/>
<evidence type="ECO:0000313" key="2">
    <source>
        <dbReference type="EMBL" id="GFN89314.1"/>
    </source>
</evidence>
<organism evidence="2 3">
    <name type="scientific">Plakobranchus ocellatus</name>
    <dbReference type="NCBI Taxonomy" id="259542"/>
    <lineage>
        <taxon>Eukaryota</taxon>
        <taxon>Metazoa</taxon>
        <taxon>Spiralia</taxon>
        <taxon>Lophotrochozoa</taxon>
        <taxon>Mollusca</taxon>
        <taxon>Gastropoda</taxon>
        <taxon>Heterobranchia</taxon>
        <taxon>Euthyneura</taxon>
        <taxon>Panpulmonata</taxon>
        <taxon>Sacoglossa</taxon>
        <taxon>Placobranchoidea</taxon>
        <taxon>Plakobranchidae</taxon>
        <taxon>Plakobranchus</taxon>
    </lineage>
</organism>
<dbReference type="EMBL" id="BLXT01001930">
    <property type="protein sequence ID" value="GFN89314.1"/>
    <property type="molecule type" value="Genomic_DNA"/>
</dbReference>
<evidence type="ECO:0008006" key="4">
    <source>
        <dbReference type="Google" id="ProtNLM"/>
    </source>
</evidence>
<comment type="caution">
    <text evidence="2">The sequence shown here is derived from an EMBL/GenBank/DDBJ whole genome shotgun (WGS) entry which is preliminary data.</text>
</comment>
<evidence type="ECO:0000256" key="1">
    <source>
        <dbReference type="SAM" id="MobiDB-lite"/>
    </source>
</evidence>
<dbReference type="Proteomes" id="UP000735302">
    <property type="component" value="Unassembled WGS sequence"/>
</dbReference>
<sequence>MESRTKEDAAAGVEYFLRSIRFMMADKPSSIKNDRASRSSSGEIEDDADMSAQGACAAPLPRVSSLTLPKGSSGDYGEMSQTPIDSVPYLRDRNYASATGCITPHQGEIFPGQLGDTSQDISLGGHFIDYSRKRNVPPSSAPCTPCTRASPPSLASINNVASTGALPNPVRSESNPEMTESRVMQESMVANLQRLTLLGTDGRNPYYVSEPTPTRDDADIGNYNASYADAGLLMTARPMAEGACAVTSPCEAQQNSGLSQGTEIAFNCPLRKLPNSILDLISSEMVDPDNKGSWLDLVEMYGWNYDQSMKFTRKHAKGDIFAALLKEQTFQTYTLSKFQEDLQGLPRIDLLNDLNDEIAMYNSKVVR</sequence>
<evidence type="ECO:0000313" key="3">
    <source>
        <dbReference type="Proteomes" id="UP000735302"/>
    </source>
</evidence>
<protein>
    <recommendedName>
        <fullName evidence="4">SAM domain-containing protein</fullName>
    </recommendedName>
</protein>
<reference evidence="2 3" key="1">
    <citation type="journal article" date="2021" name="Elife">
        <title>Chloroplast acquisition without the gene transfer in kleptoplastic sea slugs, Plakobranchus ocellatus.</title>
        <authorList>
            <person name="Maeda T."/>
            <person name="Takahashi S."/>
            <person name="Yoshida T."/>
            <person name="Shimamura S."/>
            <person name="Takaki Y."/>
            <person name="Nagai Y."/>
            <person name="Toyoda A."/>
            <person name="Suzuki Y."/>
            <person name="Arimoto A."/>
            <person name="Ishii H."/>
            <person name="Satoh N."/>
            <person name="Nishiyama T."/>
            <person name="Hasebe M."/>
            <person name="Maruyama T."/>
            <person name="Minagawa J."/>
            <person name="Obokata J."/>
            <person name="Shigenobu S."/>
        </authorList>
    </citation>
    <scope>NUCLEOTIDE SEQUENCE [LARGE SCALE GENOMIC DNA]</scope>
</reference>